<keyword evidence="4 6" id="KW-1133">Transmembrane helix</keyword>
<evidence type="ECO:0000256" key="6">
    <source>
        <dbReference type="SAM" id="Phobius"/>
    </source>
</evidence>
<keyword evidence="8" id="KW-1185">Reference proteome</keyword>
<evidence type="ECO:0000256" key="2">
    <source>
        <dbReference type="ARBA" id="ARBA00022448"/>
    </source>
</evidence>
<dbReference type="EMBL" id="AGNL01019012">
    <property type="protein sequence ID" value="EJK62248.1"/>
    <property type="molecule type" value="Genomic_DNA"/>
</dbReference>
<dbReference type="GO" id="GO:0022857">
    <property type="term" value="F:transmembrane transporter activity"/>
    <property type="evidence" value="ECO:0007669"/>
    <property type="project" value="InterPro"/>
</dbReference>
<dbReference type="eggNOG" id="KOG2615">
    <property type="taxonomic scope" value="Eukaryota"/>
</dbReference>
<dbReference type="GO" id="GO:0016020">
    <property type="term" value="C:membrane"/>
    <property type="evidence" value="ECO:0007669"/>
    <property type="project" value="UniProtKB-SubCell"/>
</dbReference>
<organism evidence="7 8">
    <name type="scientific">Thalassiosira oceanica</name>
    <name type="common">Marine diatom</name>
    <dbReference type="NCBI Taxonomy" id="159749"/>
    <lineage>
        <taxon>Eukaryota</taxon>
        <taxon>Sar</taxon>
        <taxon>Stramenopiles</taxon>
        <taxon>Ochrophyta</taxon>
        <taxon>Bacillariophyta</taxon>
        <taxon>Coscinodiscophyceae</taxon>
        <taxon>Thalassiosirophycidae</taxon>
        <taxon>Thalassiosirales</taxon>
        <taxon>Thalassiosiraceae</taxon>
        <taxon>Thalassiosira</taxon>
    </lineage>
</organism>
<evidence type="ECO:0008006" key="9">
    <source>
        <dbReference type="Google" id="ProtNLM"/>
    </source>
</evidence>
<dbReference type="PANTHER" id="PTHR23504:SF15">
    <property type="entry name" value="MAJOR FACILITATOR SUPERFAMILY (MFS) PROFILE DOMAIN-CONTAINING PROTEIN"/>
    <property type="match status" value="1"/>
</dbReference>
<dbReference type="SUPFAM" id="SSF103473">
    <property type="entry name" value="MFS general substrate transporter"/>
    <property type="match status" value="1"/>
</dbReference>
<evidence type="ECO:0000256" key="1">
    <source>
        <dbReference type="ARBA" id="ARBA00004141"/>
    </source>
</evidence>
<feature type="transmembrane region" description="Helical" evidence="6">
    <location>
        <begin position="202"/>
        <end position="227"/>
    </location>
</feature>
<feature type="transmembrane region" description="Helical" evidence="6">
    <location>
        <begin position="159"/>
        <end position="182"/>
    </location>
</feature>
<feature type="transmembrane region" description="Helical" evidence="6">
    <location>
        <begin position="431"/>
        <end position="455"/>
    </location>
</feature>
<name>K0S839_THAOC</name>
<keyword evidence="2" id="KW-0813">Transport</keyword>
<feature type="transmembrane region" description="Helical" evidence="6">
    <location>
        <begin position="295"/>
        <end position="314"/>
    </location>
</feature>
<protein>
    <recommendedName>
        <fullName evidence="9">Major facilitator superfamily (MFS) profile domain-containing protein</fullName>
    </recommendedName>
</protein>
<evidence type="ECO:0000256" key="5">
    <source>
        <dbReference type="ARBA" id="ARBA00023136"/>
    </source>
</evidence>
<dbReference type="Gene3D" id="1.20.1250.20">
    <property type="entry name" value="MFS general substrate transporter like domains"/>
    <property type="match status" value="1"/>
</dbReference>
<sequence length="509" mass="54658">MTQRAIVALCSVTLVQAYLLVNVLPYSAYLVIHLCKNVTVEEAGPYAASLATSFMLGRTISAQFWGNLADVYGRRLVLILSLIGSGLASLWFGFASTYRSCLLARGMLGAVNSTVGVTKTLATELARKLSDDAEQLDASRSANTSSANSRSQDAVETRVVGLVVSMRAWGFLIAPACAGFLSDPLKTREDLLINAQVDTRTLVMYPYLLPNLFGFILCFSSAIAVYCEIAETLPNPKPFGGCIVPRILCGGIRESSIASASNKTYQSIETHSEATTQQPPTVASIWSRRDTRRNLIAYWMFSAIQIIIDEAFPLYCVATKNGLGGLSENQIGRILSLSGFIFALLQFRAYTWMTNKFGLFGSLRLGCLVGIVPVSLTPAASLFEAESGVNCYSIVYLSVLMGIIKVFQSAFFSSITVMANRTVPVDMRSTMNGIGGSGAGMSKAVAPVLVGLWMSRWLSADPAGATFLNLPVGPWIAYAGIGALGLPMLHYVKSCELASAHGINLLVET</sequence>
<feature type="transmembrane region" description="Helical" evidence="6">
    <location>
        <begin position="395"/>
        <end position="419"/>
    </location>
</feature>
<dbReference type="Proteomes" id="UP000266841">
    <property type="component" value="Unassembled WGS sequence"/>
</dbReference>
<dbReference type="OMA" id="PIAYVMV"/>
<dbReference type="Pfam" id="PF07690">
    <property type="entry name" value="MFS_1"/>
    <property type="match status" value="1"/>
</dbReference>
<keyword evidence="5 6" id="KW-0472">Membrane</keyword>
<evidence type="ECO:0000313" key="8">
    <source>
        <dbReference type="Proteomes" id="UP000266841"/>
    </source>
</evidence>
<dbReference type="InterPro" id="IPR011701">
    <property type="entry name" value="MFS"/>
</dbReference>
<proteinExistence type="predicted"/>
<feature type="transmembrane region" description="Helical" evidence="6">
    <location>
        <begin position="76"/>
        <end position="98"/>
    </location>
</feature>
<evidence type="ECO:0000256" key="3">
    <source>
        <dbReference type="ARBA" id="ARBA00022692"/>
    </source>
</evidence>
<evidence type="ECO:0000256" key="4">
    <source>
        <dbReference type="ARBA" id="ARBA00022989"/>
    </source>
</evidence>
<evidence type="ECO:0000313" key="7">
    <source>
        <dbReference type="EMBL" id="EJK62248.1"/>
    </source>
</evidence>
<comment type="subcellular location">
    <subcellularLocation>
        <location evidence="1">Membrane</location>
        <topology evidence="1">Multi-pass membrane protein</topology>
    </subcellularLocation>
</comment>
<dbReference type="OrthoDB" id="26679at2759"/>
<dbReference type="PANTHER" id="PTHR23504">
    <property type="entry name" value="MAJOR FACILITATOR SUPERFAMILY DOMAIN-CONTAINING PROTEIN 10"/>
    <property type="match status" value="1"/>
</dbReference>
<feature type="transmembrane region" description="Helical" evidence="6">
    <location>
        <begin position="334"/>
        <end position="351"/>
    </location>
</feature>
<reference evidence="7 8" key="1">
    <citation type="journal article" date="2012" name="Genome Biol.">
        <title>Genome and low-iron response of an oceanic diatom adapted to chronic iron limitation.</title>
        <authorList>
            <person name="Lommer M."/>
            <person name="Specht M."/>
            <person name="Roy A.S."/>
            <person name="Kraemer L."/>
            <person name="Andreson R."/>
            <person name="Gutowska M.A."/>
            <person name="Wolf J."/>
            <person name="Bergner S.V."/>
            <person name="Schilhabel M.B."/>
            <person name="Klostermeier U.C."/>
            <person name="Beiko R.G."/>
            <person name="Rosenstiel P."/>
            <person name="Hippler M."/>
            <person name="Laroche J."/>
        </authorList>
    </citation>
    <scope>NUCLEOTIDE SEQUENCE [LARGE SCALE GENOMIC DNA]</scope>
    <source>
        <strain evidence="7 8">CCMP1005</strain>
    </source>
</reference>
<gene>
    <name evidence="7" type="ORF">THAOC_17147</name>
</gene>
<feature type="transmembrane region" description="Helical" evidence="6">
    <location>
        <begin position="363"/>
        <end position="383"/>
    </location>
</feature>
<comment type="caution">
    <text evidence="7">The sequence shown here is derived from an EMBL/GenBank/DDBJ whole genome shotgun (WGS) entry which is preliminary data.</text>
</comment>
<accession>K0S839</accession>
<feature type="transmembrane region" description="Helical" evidence="6">
    <location>
        <begin position="475"/>
        <end position="492"/>
    </location>
</feature>
<dbReference type="AlphaFoldDB" id="K0S839"/>
<dbReference type="InterPro" id="IPR036259">
    <property type="entry name" value="MFS_trans_sf"/>
</dbReference>
<keyword evidence="3 6" id="KW-0812">Transmembrane</keyword>